<protein>
    <submittedName>
        <fullName evidence="2">Uncharacterized protein</fullName>
    </submittedName>
</protein>
<evidence type="ECO:0000313" key="2">
    <source>
        <dbReference type="EMBL" id="PWG66769.1"/>
    </source>
</evidence>
<sequence>MVRWDMAQNPLTSVNGRRFLDLATGKPAEPNITYEPELYLSLQAGRAMTFAKEKGDDYSTIAPVLSLERRIQSEKDAVKAQLAYLTMFDRYAARTPYNQRLKLIQQNRYKDKTGVLCTYVSGYVVDWREQDGRITRICLMSPLVSSRYRSSTVTPVDSHLWLWTNLNHPEKDYTNPIDRLRDPRRKPPKNMKPTTELKLGDFLMIAGQVQAYTDSQGRRRLGIGEWNGQNRCLLYSYEMADGRSRGLTIPRHLMKHMTIATFDDDGYAQWADPWKLRDEVDHWKHEYPGASSEMQIVHDAY</sequence>
<gene>
    <name evidence="2" type="ORF">DF196_02380</name>
</gene>
<evidence type="ECO:0000256" key="1">
    <source>
        <dbReference type="SAM" id="MobiDB-lite"/>
    </source>
</evidence>
<evidence type="ECO:0000313" key="3">
    <source>
        <dbReference type="Proteomes" id="UP000245876"/>
    </source>
</evidence>
<keyword evidence="3" id="KW-1185">Reference proteome</keyword>
<dbReference type="AlphaFoldDB" id="A0A2U2NCP1"/>
<dbReference type="EMBL" id="QFFM01000003">
    <property type="protein sequence ID" value="PWG66769.1"/>
    <property type="molecule type" value="Genomic_DNA"/>
</dbReference>
<organism evidence="2 3">
    <name type="scientific">Bifidobacterium callitrichidarum</name>
    <dbReference type="NCBI Taxonomy" id="2052941"/>
    <lineage>
        <taxon>Bacteria</taxon>
        <taxon>Bacillati</taxon>
        <taxon>Actinomycetota</taxon>
        <taxon>Actinomycetes</taxon>
        <taxon>Bifidobacteriales</taxon>
        <taxon>Bifidobacteriaceae</taxon>
        <taxon>Bifidobacterium</taxon>
    </lineage>
</organism>
<comment type="caution">
    <text evidence="2">The sequence shown here is derived from an EMBL/GenBank/DDBJ whole genome shotgun (WGS) entry which is preliminary data.</text>
</comment>
<dbReference type="Proteomes" id="UP000245876">
    <property type="component" value="Unassembled WGS sequence"/>
</dbReference>
<proteinExistence type="predicted"/>
<accession>A0A2U2NCP1</accession>
<feature type="region of interest" description="Disordered" evidence="1">
    <location>
        <begin position="174"/>
        <end position="193"/>
    </location>
</feature>
<name>A0A2U2NCP1_9BIFI</name>
<reference evidence="2 3" key="1">
    <citation type="journal article" date="2018" name="Int. J. Syst. Evol. Microbiol.">
        <title>Bifidobacterium callitrichidarum sp. nov. from the faeces of the emperor tamarin (Saguinus imperator).</title>
        <authorList>
            <person name="Modesto M."/>
            <person name="Michelini S."/>
            <person name="Sansosti M.C."/>
            <person name="De Filippo C."/>
            <person name="Cavalieri D."/>
            <person name="Qvirist L."/>
            <person name="Andlid T."/>
            <person name="Spiezio C."/>
            <person name="Sandri C."/>
            <person name="Pascarelli S."/>
            <person name="Sgorbati B."/>
            <person name="Mattarelli P."/>
        </authorList>
    </citation>
    <scope>NUCLEOTIDE SEQUENCE [LARGE SCALE GENOMIC DNA]</scope>
    <source>
        <strain evidence="2 3">TRI 5</strain>
    </source>
</reference>